<accession>A0A386B1R0</accession>
<proteinExistence type="predicted"/>
<keyword evidence="1" id="KW-0934">Plastid</keyword>
<reference evidence="1" key="1">
    <citation type="submission" date="2018-07" db="EMBL/GenBank/DDBJ databases">
        <authorList>
            <person name="Quirk P.G."/>
            <person name="Krulwich T.A."/>
        </authorList>
    </citation>
    <scope>NUCLEOTIDE SEQUENCE</scope>
</reference>
<organism evidence="1">
    <name type="scientific">Udotea flabellum</name>
    <dbReference type="NCBI Taxonomy" id="170437"/>
    <lineage>
        <taxon>Eukaryota</taxon>
        <taxon>Viridiplantae</taxon>
        <taxon>Chlorophyta</taxon>
        <taxon>core chlorophytes</taxon>
        <taxon>Ulvophyceae</taxon>
        <taxon>TCBD clade</taxon>
        <taxon>Bryopsidales</taxon>
        <taxon>Halimedineae</taxon>
        <taxon>Halimedaceae</taxon>
        <taxon>Udoteae</taxon>
        <taxon>Udotea</taxon>
    </lineage>
</organism>
<sequence>MKRPWSHAYRKLLMIQKLIKHNAKKKNVRLCRNYQRLLNRNSFLQLLIINEILQENLDLLELKLSSKKYREFFRKNIVVQLWIFALSPILDNQKSLTYLKSMEVYVIFCQYLKKPFVQYVLFCKFSNFFSKKNKYWIMSNISIEKKFFLNVFTLKKMNSQKKLFSLKKIFKQLIILHFQTNFRIGKQILKVGMGGRSQRTRRRGKPSRGLTGAVDQLSRPNIGHKFTYSAKKVLCVTTNNLLSHQIKIFEYNNILLFFLQKGFKSIYLNPKTYGLNIQFIKLYLLRNGLNFLGWFFLKNANHLNVKINQKNLHSYKKEIKKYFNKNRPIDKIISNLNRKILTWKKCYSSEADYRITKINNYFFRQIWYWIKKHHRKKDIKWLYNYYWKKSTPTKWIFTINEEILIFSKIDNI</sequence>
<gene>
    <name evidence="1" type="primary">orf412</name>
</gene>
<geneLocation type="chloroplast" evidence="1"/>
<dbReference type="EMBL" id="MH591112">
    <property type="protein sequence ID" value="AYC65646.1"/>
    <property type="molecule type" value="Genomic_DNA"/>
</dbReference>
<dbReference type="GeneID" id="38279682"/>
<reference evidence="1" key="2">
    <citation type="journal article" date="2019" name="Mol. Phylogenet. Evol.">
        <title>Reassessment of the classification of bryopsidales (chlorophyta) based on chloroplast phylogenomic analyses.</title>
        <authorList>
            <person name="Cremen M.C."/>
            <person name="Leliaert F."/>
            <person name="West J."/>
            <person name="Lam D.W."/>
            <person name="Shimada S."/>
            <person name="Lopez-Bautista J.M."/>
            <person name="Verbruggen H."/>
        </authorList>
    </citation>
    <scope>NUCLEOTIDE SEQUENCE</scope>
</reference>
<dbReference type="RefSeq" id="YP_009519631.1">
    <property type="nucleotide sequence ID" value="NC_039528.1"/>
</dbReference>
<name>A0A386B1R0_9CHLO</name>
<keyword evidence="1" id="KW-0150">Chloroplast</keyword>
<evidence type="ECO:0000313" key="1">
    <source>
        <dbReference type="EMBL" id="AYC65646.1"/>
    </source>
</evidence>
<dbReference type="AlphaFoldDB" id="A0A386B1R0"/>
<protein>
    <submittedName>
        <fullName evidence="1">Uncharacterized protein</fullName>
    </submittedName>
</protein>